<feature type="region of interest" description="Disordered" evidence="1">
    <location>
        <begin position="242"/>
        <end position="302"/>
    </location>
</feature>
<feature type="transmembrane region" description="Helical" evidence="2">
    <location>
        <begin position="77"/>
        <end position="100"/>
    </location>
</feature>
<proteinExistence type="predicted"/>
<name>A0A6G1IJ00_9PLEO</name>
<keyword evidence="4" id="KW-1185">Reference proteome</keyword>
<feature type="transmembrane region" description="Helical" evidence="2">
    <location>
        <begin position="7"/>
        <end position="29"/>
    </location>
</feature>
<feature type="transmembrane region" description="Helical" evidence="2">
    <location>
        <begin position="188"/>
        <end position="207"/>
    </location>
</feature>
<sequence length="302" mass="32788">MQNPNGIRVLFLLSPVAFLLPFATLVFILERISQTLLNTQLHGGSRRITLYGPTNSSSDAVNTSTDVLLSIDYGPTLAILGISVFAFIVGVLAACGIWELRRVEGSPGIQRFWAWTALVANVVVVGLCVGVLAWASVVQNGQGWKGYEDVGVYGQRYTRETWVCQIDKFYPQQDWAGPACGLAKATRFMLIPLALSAILVMVSAGILTRDRGGAKWLFGGRGRYGGFASVYEMNLHGPAPPYPPGPQFFPMPQQYPGPQQYQMPQPYPYPAQPQPAHPPAQFQSTPQAPKGAATAGERAVFS</sequence>
<evidence type="ECO:0000256" key="2">
    <source>
        <dbReference type="SAM" id="Phobius"/>
    </source>
</evidence>
<dbReference type="OrthoDB" id="3796171at2759"/>
<keyword evidence="2" id="KW-0812">Transmembrane</keyword>
<feature type="compositionally biased region" description="Pro residues" evidence="1">
    <location>
        <begin position="242"/>
        <end position="255"/>
    </location>
</feature>
<feature type="compositionally biased region" description="Pro residues" evidence="1">
    <location>
        <begin position="265"/>
        <end position="278"/>
    </location>
</feature>
<evidence type="ECO:0000313" key="4">
    <source>
        <dbReference type="Proteomes" id="UP000799291"/>
    </source>
</evidence>
<dbReference type="AlphaFoldDB" id="A0A6G1IJ00"/>
<dbReference type="EMBL" id="MU005616">
    <property type="protein sequence ID" value="KAF2677963.1"/>
    <property type="molecule type" value="Genomic_DNA"/>
</dbReference>
<keyword evidence="2" id="KW-0472">Membrane</keyword>
<reference evidence="3" key="1">
    <citation type="journal article" date="2020" name="Stud. Mycol.">
        <title>101 Dothideomycetes genomes: a test case for predicting lifestyles and emergence of pathogens.</title>
        <authorList>
            <person name="Haridas S."/>
            <person name="Albert R."/>
            <person name="Binder M."/>
            <person name="Bloem J."/>
            <person name="Labutti K."/>
            <person name="Salamov A."/>
            <person name="Andreopoulos B."/>
            <person name="Baker S."/>
            <person name="Barry K."/>
            <person name="Bills G."/>
            <person name="Bluhm B."/>
            <person name="Cannon C."/>
            <person name="Castanera R."/>
            <person name="Culley D."/>
            <person name="Daum C."/>
            <person name="Ezra D."/>
            <person name="Gonzalez J."/>
            <person name="Henrissat B."/>
            <person name="Kuo A."/>
            <person name="Liang C."/>
            <person name="Lipzen A."/>
            <person name="Lutzoni F."/>
            <person name="Magnuson J."/>
            <person name="Mondo S."/>
            <person name="Nolan M."/>
            <person name="Ohm R."/>
            <person name="Pangilinan J."/>
            <person name="Park H.-J."/>
            <person name="Ramirez L."/>
            <person name="Alfaro M."/>
            <person name="Sun H."/>
            <person name="Tritt A."/>
            <person name="Yoshinaga Y."/>
            <person name="Zwiers L.-H."/>
            <person name="Turgeon B."/>
            <person name="Goodwin S."/>
            <person name="Spatafora J."/>
            <person name="Crous P."/>
            <person name="Grigoriev I."/>
        </authorList>
    </citation>
    <scope>NUCLEOTIDE SEQUENCE</scope>
    <source>
        <strain evidence="3">CBS 122367</strain>
    </source>
</reference>
<dbReference type="Proteomes" id="UP000799291">
    <property type="component" value="Unassembled WGS sequence"/>
</dbReference>
<evidence type="ECO:0000256" key="1">
    <source>
        <dbReference type="SAM" id="MobiDB-lite"/>
    </source>
</evidence>
<keyword evidence="2" id="KW-1133">Transmembrane helix</keyword>
<evidence type="ECO:0000313" key="3">
    <source>
        <dbReference type="EMBL" id="KAF2677963.1"/>
    </source>
</evidence>
<gene>
    <name evidence="3" type="ORF">K458DRAFT_446691</name>
</gene>
<feature type="transmembrane region" description="Helical" evidence="2">
    <location>
        <begin position="112"/>
        <end position="135"/>
    </location>
</feature>
<organism evidence="3 4">
    <name type="scientific">Lentithecium fluviatile CBS 122367</name>
    <dbReference type="NCBI Taxonomy" id="1168545"/>
    <lineage>
        <taxon>Eukaryota</taxon>
        <taxon>Fungi</taxon>
        <taxon>Dikarya</taxon>
        <taxon>Ascomycota</taxon>
        <taxon>Pezizomycotina</taxon>
        <taxon>Dothideomycetes</taxon>
        <taxon>Pleosporomycetidae</taxon>
        <taxon>Pleosporales</taxon>
        <taxon>Massarineae</taxon>
        <taxon>Lentitheciaceae</taxon>
        <taxon>Lentithecium</taxon>
    </lineage>
</organism>
<protein>
    <submittedName>
        <fullName evidence="3">Uncharacterized protein</fullName>
    </submittedName>
</protein>
<accession>A0A6G1IJ00</accession>